<reference evidence="1" key="1">
    <citation type="submission" date="2021-06" db="EMBL/GenBank/DDBJ databases">
        <authorList>
            <person name="Kallberg Y."/>
            <person name="Tangrot J."/>
            <person name="Rosling A."/>
        </authorList>
    </citation>
    <scope>NUCLEOTIDE SEQUENCE</scope>
    <source>
        <strain evidence="1">CL356</strain>
    </source>
</reference>
<dbReference type="EMBL" id="CAJVPT010019029">
    <property type="protein sequence ID" value="CAG8638739.1"/>
    <property type="molecule type" value="Genomic_DNA"/>
</dbReference>
<evidence type="ECO:0000313" key="1">
    <source>
        <dbReference type="EMBL" id="CAG8638739.1"/>
    </source>
</evidence>
<organism evidence="1 2">
    <name type="scientific">Acaulospora colombiana</name>
    <dbReference type="NCBI Taxonomy" id="27376"/>
    <lineage>
        <taxon>Eukaryota</taxon>
        <taxon>Fungi</taxon>
        <taxon>Fungi incertae sedis</taxon>
        <taxon>Mucoromycota</taxon>
        <taxon>Glomeromycotina</taxon>
        <taxon>Glomeromycetes</taxon>
        <taxon>Diversisporales</taxon>
        <taxon>Acaulosporaceae</taxon>
        <taxon>Acaulospora</taxon>
    </lineage>
</organism>
<dbReference type="Proteomes" id="UP000789525">
    <property type="component" value="Unassembled WGS sequence"/>
</dbReference>
<name>A0ACA9N717_9GLOM</name>
<comment type="caution">
    <text evidence="1">The sequence shown here is derived from an EMBL/GenBank/DDBJ whole genome shotgun (WGS) entry which is preliminary data.</text>
</comment>
<keyword evidence="2" id="KW-1185">Reference proteome</keyword>
<feature type="non-terminal residue" evidence="1">
    <location>
        <position position="1"/>
    </location>
</feature>
<evidence type="ECO:0000313" key="2">
    <source>
        <dbReference type="Proteomes" id="UP000789525"/>
    </source>
</evidence>
<protein>
    <submittedName>
        <fullName evidence="1">13012_t:CDS:1</fullName>
    </submittedName>
</protein>
<gene>
    <name evidence="1" type="ORF">ACOLOM_LOCUS7870</name>
</gene>
<sequence length="840" mass="94228">AVGETSKLIEGSLDNAEDIANNGQGSSDRSTKNSSRKKVKINKATKQDVSDEQDNLSLNNINSLSNIPDEKSVSLNGKVSSQKKKHNIRTTSARRKNMSRKSSHEEDDAKVVSENVAVNSPHISIEEHKSKANGNLTPQANEPSPKGTVKKESPARTKKRRTKVPDQEILEENLKVTNSPINQEATLNNGISSPQSPTNESGRLILHVGKPPGDDFENKEENESINIATPKTIEGDEDSSPPSATPTRPIRNSTSAQKGKSNVAPIGGRKRSPSSRARRSSSRMKSRSSPSRGRSRGVKATMTIDELDSEKEYEMSTSQIDRGESLGPSQSKPAEANLPRSGRRRTKIHATYSDEEDGLVQTDELQEPQSVLSTSSRGKVRKGNKESNNSSITSVKQRTRKKTLSIKETEPSRARKKPPNKIKTSDAESSESDSSEKDSSKERQDESSTDDGQDSGTLTDSNLEQSVVLDPFGGKLTPEEADTSKTIPDQHDKAMFESAKIQVEAKMQPREEITMEIEDQSQVFADATPKIRTIRFGDWEIDTWFVAPYPEEYSVNSVLHICEFCLKYMKSEYIADRHKLKCPMRNPPGDEIYRDNAISIFEVDGRKNKIYCQNLCLLAKMFLDHKTLYYDVEPFLFYVMTESNETGCHFVGYFSKEKRSPLNYNVSCILTLPIHQRKGYGNLLIEFSYLLSKKENKTGSPEKPLSDLGLLSYRYYWRNVLFEELSQPMESLSIQELSHRTSMTVDDIIATLQINNMIEKNKSSGTYCIIVKKDVIEGHLQKVSAKGYPRIKPENLRWTPFILTRALGLRTNDDQEEIDDGVGHVLGNDREDDEESMKWE</sequence>
<proteinExistence type="predicted"/>
<accession>A0ACA9N717</accession>